<dbReference type="GO" id="GO:0045271">
    <property type="term" value="C:respiratory chain complex I"/>
    <property type="evidence" value="ECO:0007669"/>
    <property type="project" value="InterPro"/>
</dbReference>
<comment type="similarity">
    <text evidence="1 2">Belongs to the complex I NDUFA12 subunit family.</text>
</comment>
<reference evidence="3 4" key="1">
    <citation type="journal article" date="2015" name="Genome Biol. Evol.">
        <title>Phylogenomic analyses indicate that early fungi evolved digesting cell walls of algal ancestors of land plants.</title>
        <authorList>
            <person name="Chang Y."/>
            <person name="Wang S."/>
            <person name="Sekimoto S."/>
            <person name="Aerts A.L."/>
            <person name="Choi C."/>
            <person name="Clum A."/>
            <person name="LaButti K.M."/>
            <person name="Lindquist E.A."/>
            <person name="Yee Ngan C."/>
            <person name="Ohm R.A."/>
            <person name="Salamov A.A."/>
            <person name="Grigoriev I.V."/>
            <person name="Spatafora J.W."/>
            <person name="Berbee M.L."/>
        </authorList>
    </citation>
    <scope>NUCLEOTIDE SEQUENCE [LARGE SCALE GENOMIC DNA]</scope>
    <source>
        <strain evidence="3 4">NRRL 1564</strain>
    </source>
</reference>
<keyword evidence="2" id="KW-0813">Transport</keyword>
<comment type="subcellular location">
    <subcellularLocation>
        <location evidence="2">Mitochondrion inner membrane</location>
        <topology evidence="2">Peripheral membrane protein</topology>
        <orientation evidence="2">Matrix side</orientation>
    </subcellularLocation>
</comment>
<dbReference type="GO" id="GO:0005743">
    <property type="term" value="C:mitochondrial inner membrane"/>
    <property type="evidence" value="ECO:0007669"/>
    <property type="project" value="UniProtKB-SubCell"/>
</dbReference>
<keyword evidence="2" id="KW-0496">Mitochondrion</keyword>
<keyword evidence="2" id="KW-0999">Mitochondrion inner membrane</keyword>
<organism evidence="3 4">
    <name type="scientific">Coemansia reversa (strain ATCC 12441 / NRRL 1564)</name>
    <dbReference type="NCBI Taxonomy" id="763665"/>
    <lineage>
        <taxon>Eukaryota</taxon>
        <taxon>Fungi</taxon>
        <taxon>Fungi incertae sedis</taxon>
        <taxon>Zoopagomycota</taxon>
        <taxon>Kickxellomycotina</taxon>
        <taxon>Kickxellomycetes</taxon>
        <taxon>Kickxellales</taxon>
        <taxon>Kickxellaceae</taxon>
        <taxon>Coemansia</taxon>
    </lineage>
</organism>
<name>A0A2G5BBF0_COERN</name>
<dbReference type="GO" id="GO:0006979">
    <property type="term" value="P:response to oxidative stress"/>
    <property type="evidence" value="ECO:0007669"/>
    <property type="project" value="TreeGrafter"/>
</dbReference>
<dbReference type="InterPro" id="IPR007763">
    <property type="entry name" value="NDUFA12"/>
</dbReference>
<comment type="function">
    <text evidence="2">Accessory subunit of the mitochondrial membrane respiratory chain NADH dehydrogenase (Complex I), that is believed not to be involved in catalysis. Complex I functions in the transfer of electrons from NADH to the respiratory chain. The immediate electron acceptor for the enzyme is believed to be ubiquinone.</text>
</comment>
<protein>
    <recommendedName>
        <fullName evidence="2">NADH dehydrogenase [ubiquinone] 1 alpha subcomplex subunit</fullName>
    </recommendedName>
</protein>
<dbReference type="PANTHER" id="PTHR12910">
    <property type="entry name" value="NADH-UBIQUINONE OXIDOREDUCTASE SUBUNIT B17.2"/>
    <property type="match status" value="1"/>
</dbReference>
<dbReference type="AlphaFoldDB" id="A0A2G5BBF0"/>
<dbReference type="Pfam" id="PF05071">
    <property type="entry name" value="NDUFA12"/>
    <property type="match status" value="1"/>
</dbReference>
<keyword evidence="2" id="KW-0472">Membrane</keyword>
<sequence>MSLVRFLKFSLRQSPLKNFEIYRKLDDAKWGRLVGVDELGNRYYENPEERYGRERWCLPAARPSKMDASQIPPRWHSWLHKTTDEVPKPTPAEDAAALHRPKWMAFPHYENFTGTKKANVTFNTVRPKVEPWAPNTVTRD</sequence>
<evidence type="ECO:0000256" key="2">
    <source>
        <dbReference type="RuleBase" id="RU363103"/>
    </source>
</evidence>
<keyword evidence="2" id="KW-0679">Respiratory chain</keyword>
<keyword evidence="4" id="KW-1185">Reference proteome</keyword>
<accession>A0A2G5BBF0</accession>
<dbReference type="STRING" id="763665.A0A2G5BBF0"/>
<dbReference type="OrthoDB" id="274641at2759"/>
<keyword evidence="2" id="KW-0249">Electron transport</keyword>
<evidence type="ECO:0000313" key="3">
    <source>
        <dbReference type="EMBL" id="PIA16330.1"/>
    </source>
</evidence>
<evidence type="ECO:0000313" key="4">
    <source>
        <dbReference type="Proteomes" id="UP000242474"/>
    </source>
</evidence>
<dbReference type="Proteomes" id="UP000242474">
    <property type="component" value="Unassembled WGS sequence"/>
</dbReference>
<gene>
    <name evidence="3" type="ORF">COEREDRAFT_81306</name>
</gene>
<proteinExistence type="inferred from homology"/>
<dbReference type="PANTHER" id="PTHR12910:SF2">
    <property type="entry name" value="NADH DEHYDROGENASE [UBIQUINONE] 1 ALPHA SUBCOMPLEX SUBUNIT 12"/>
    <property type="match status" value="1"/>
</dbReference>
<dbReference type="EMBL" id="KZ303500">
    <property type="protein sequence ID" value="PIA16330.1"/>
    <property type="molecule type" value="Genomic_DNA"/>
</dbReference>
<evidence type="ECO:0000256" key="1">
    <source>
        <dbReference type="ARBA" id="ARBA00007355"/>
    </source>
</evidence>